<reference evidence="4" key="3">
    <citation type="submission" date="2016-03" db="UniProtKB">
        <authorList>
            <consortium name="EnsemblProtists"/>
        </authorList>
    </citation>
    <scope>IDENTIFICATION</scope>
</reference>
<keyword evidence="2" id="KW-0472">Membrane</keyword>
<dbReference type="RefSeq" id="XP_005842466.1">
    <property type="nucleotide sequence ID" value="XM_005842409.1"/>
</dbReference>
<accession>L1K3U3</accession>
<dbReference type="Proteomes" id="UP000011087">
    <property type="component" value="Unassembled WGS sequence"/>
</dbReference>
<sequence length="237" mass="26225">MGVFGKCLRVTGESLSTFLFLTSVALLTFGIFLYIKWESDETTSSHPIPGYIYLIMSVGGSASLGNLVGYMGACSRSSLVLSCSVWFLFVVVLCELSLSLVLLLNPSLIDTVVCPEGDEACINKLDNMFKDPSSHAGIVVACVCGCQLFALIILGLLQRDIRRSNQESDADALAWERGGMRRTLLEEYNWEQRRAEFEERSRKRAQRALESRSVLSDVARQALSAHRAQPSESWDSP</sequence>
<dbReference type="GeneID" id="17312196"/>
<feature type="region of interest" description="Disordered" evidence="1">
    <location>
        <begin position="205"/>
        <end position="237"/>
    </location>
</feature>
<feature type="transmembrane region" description="Helical" evidence="2">
    <location>
        <begin position="85"/>
        <end position="104"/>
    </location>
</feature>
<reference evidence="3 5" key="1">
    <citation type="journal article" date="2012" name="Nature">
        <title>Algal genomes reveal evolutionary mosaicism and the fate of nucleomorphs.</title>
        <authorList>
            <consortium name="DOE Joint Genome Institute"/>
            <person name="Curtis B.A."/>
            <person name="Tanifuji G."/>
            <person name="Burki F."/>
            <person name="Gruber A."/>
            <person name="Irimia M."/>
            <person name="Maruyama S."/>
            <person name="Arias M.C."/>
            <person name="Ball S.G."/>
            <person name="Gile G.H."/>
            <person name="Hirakawa Y."/>
            <person name="Hopkins J.F."/>
            <person name="Kuo A."/>
            <person name="Rensing S.A."/>
            <person name="Schmutz J."/>
            <person name="Symeonidi A."/>
            <person name="Elias M."/>
            <person name="Eveleigh R.J."/>
            <person name="Herman E.K."/>
            <person name="Klute M.J."/>
            <person name="Nakayama T."/>
            <person name="Obornik M."/>
            <person name="Reyes-Prieto A."/>
            <person name="Armbrust E.V."/>
            <person name="Aves S.J."/>
            <person name="Beiko R.G."/>
            <person name="Coutinho P."/>
            <person name="Dacks J.B."/>
            <person name="Durnford D.G."/>
            <person name="Fast N.M."/>
            <person name="Green B.R."/>
            <person name="Grisdale C.J."/>
            <person name="Hempel F."/>
            <person name="Henrissat B."/>
            <person name="Hoppner M.P."/>
            <person name="Ishida K."/>
            <person name="Kim E."/>
            <person name="Koreny L."/>
            <person name="Kroth P.G."/>
            <person name="Liu Y."/>
            <person name="Malik S.B."/>
            <person name="Maier U.G."/>
            <person name="McRose D."/>
            <person name="Mock T."/>
            <person name="Neilson J.A."/>
            <person name="Onodera N.T."/>
            <person name="Poole A.M."/>
            <person name="Pritham E.J."/>
            <person name="Richards T.A."/>
            <person name="Rocap G."/>
            <person name="Roy S.W."/>
            <person name="Sarai C."/>
            <person name="Schaack S."/>
            <person name="Shirato S."/>
            <person name="Slamovits C.H."/>
            <person name="Spencer D.F."/>
            <person name="Suzuki S."/>
            <person name="Worden A.Z."/>
            <person name="Zauner S."/>
            <person name="Barry K."/>
            <person name="Bell C."/>
            <person name="Bharti A.K."/>
            <person name="Crow J.A."/>
            <person name="Grimwood J."/>
            <person name="Kramer R."/>
            <person name="Lindquist E."/>
            <person name="Lucas S."/>
            <person name="Salamov A."/>
            <person name="McFadden G.I."/>
            <person name="Lane C.E."/>
            <person name="Keeling P.J."/>
            <person name="Gray M.W."/>
            <person name="Grigoriev I.V."/>
            <person name="Archibald J.M."/>
        </authorList>
    </citation>
    <scope>NUCLEOTIDE SEQUENCE</scope>
    <source>
        <strain evidence="3 5">CCMP2712</strain>
    </source>
</reference>
<proteinExistence type="predicted"/>
<feature type="transmembrane region" description="Helical" evidence="2">
    <location>
        <begin position="15"/>
        <end position="35"/>
    </location>
</feature>
<keyword evidence="2" id="KW-1133">Transmembrane helix</keyword>
<keyword evidence="2" id="KW-0812">Transmembrane</keyword>
<evidence type="ECO:0000313" key="4">
    <source>
        <dbReference type="EnsemblProtists" id="EKX55486"/>
    </source>
</evidence>
<dbReference type="AlphaFoldDB" id="L1K3U3"/>
<feature type="transmembrane region" description="Helical" evidence="2">
    <location>
        <begin position="50"/>
        <end position="73"/>
    </location>
</feature>
<evidence type="ECO:0000313" key="3">
    <source>
        <dbReference type="EMBL" id="EKX55486.1"/>
    </source>
</evidence>
<keyword evidence="5" id="KW-1185">Reference proteome</keyword>
<protein>
    <submittedName>
        <fullName evidence="3 4">Uncharacterized protein</fullName>
    </submittedName>
</protein>
<reference evidence="5" key="2">
    <citation type="submission" date="2012-11" db="EMBL/GenBank/DDBJ databases">
        <authorList>
            <person name="Kuo A."/>
            <person name="Curtis B.A."/>
            <person name="Tanifuji G."/>
            <person name="Burki F."/>
            <person name="Gruber A."/>
            <person name="Irimia M."/>
            <person name="Maruyama S."/>
            <person name="Arias M.C."/>
            <person name="Ball S.G."/>
            <person name="Gile G.H."/>
            <person name="Hirakawa Y."/>
            <person name="Hopkins J.F."/>
            <person name="Rensing S.A."/>
            <person name="Schmutz J."/>
            <person name="Symeonidi A."/>
            <person name="Elias M."/>
            <person name="Eveleigh R.J."/>
            <person name="Herman E.K."/>
            <person name="Klute M.J."/>
            <person name="Nakayama T."/>
            <person name="Obornik M."/>
            <person name="Reyes-Prieto A."/>
            <person name="Armbrust E.V."/>
            <person name="Aves S.J."/>
            <person name="Beiko R.G."/>
            <person name="Coutinho P."/>
            <person name="Dacks J.B."/>
            <person name="Durnford D.G."/>
            <person name="Fast N.M."/>
            <person name="Green B.R."/>
            <person name="Grisdale C."/>
            <person name="Hempe F."/>
            <person name="Henrissat B."/>
            <person name="Hoppner M.P."/>
            <person name="Ishida K.-I."/>
            <person name="Kim E."/>
            <person name="Koreny L."/>
            <person name="Kroth P.G."/>
            <person name="Liu Y."/>
            <person name="Malik S.-B."/>
            <person name="Maier U.G."/>
            <person name="McRose D."/>
            <person name="Mock T."/>
            <person name="Neilson J.A."/>
            <person name="Onodera N.T."/>
            <person name="Poole A.M."/>
            <person name="Pritham E.J."/>
            <person name="Richards T.A."/>
            <person name="Rocap G."/>
            <person name="Roy S.W."/>
            <person name="Sarai C."/>
            <person name="Schaack S."/>
            <person name="Shirato S."/>
            <person name="Slamovits C.H."/>
            <person name="Spencer D.F."/>
            <person name="Suzuki S."/>
            <person name="Worden A.Z."/>
            <person name="Zauner S."/>
            <person name="Barry K."/>
            <person name="Bell C."/>
            <person name="Bharti A.K."/>
            <person name="Crow J.A."/>
            <person name="Grimwood J."/>
            <person name="Kramer R."/>
            <person name="Lindquist E."/>
            <person name="Lucas S."/>
            <person name="Salamov A."/>
            <person name="McFadden G.I."/>
            <person name="Lane C.E."/>
            <person name="Keeling P.J."/>
            <person name="Gray M.W."/>
            <person name="Grigoriev I.V."/>
            <person name="Archibald J.M."/>
        </authorList>
    </citation>
    <scope>NUCLEOTIDE SEQUENCE</scope>
    <source>
        <strain evidence="5">CCMP2712</strain>
    </source>
</reference>
<feature type="transmembrane region" description="Helical" evidence="2">
    <location>
        <begin position="136"/>
        <end position="157"/>
    </location>
</feature>
<evidence type="ECO:0000313" key="5">
    <source>
        <dbReference type="Proteomes" id="UP000011087"/>
    </source>
</evidence>
<dbReference type="HOGENOM" id="CLU_1172577_0_0_1"/>
<dbReference type="KEGG" id="gtt:GUITHDRAFT_149804"/>
<dbReference type="EnsemblProtists" id="EKX55486">
    <property type="protein sequence ID" value="EKX55486"/>
    <property type="gene ID" value="GUITHDRAFT_149804"/>
</dbReference>
<gene>
    <name evidence="3" type="ORF">GUITHDRAFT_149804</name>
</gene>
<evidence type="ECO:0000256" key="2">
    <source>
        <dbReference type="SAM" id="Phobius"/>
    </source>
</evidence>
<organism evidence="3">
    <name type="scientific">Guillardia theta (strain CCMP2712)</name>
    <name type="common">Cryptophyte</name>
    <dbReference type="NCBI Taxonomy" id="905079"/>
    <lineage>
        <taxon>Eukaryota</taxon>
        <taxon>Cryptophyceae</taxon>
        <taxon>Pyrenomonadales</taxon>
        <taxon>Geminigeraceae</taxon>
        <taxon>Guillardia</taxon>
    </lineage>
</organism>
<dbReference type="EMBL" id="JH992965">
    <property type="protein sequence ID" value="EKX55486.1"/>
    <property type="molecule type" value="Genomic_DNA"/>
</dbReference>
<evidence type="ECO:0000256" key="1">
    <source>
        <dbReference type="SAM" id="MobiDB-lite"/>
    </source>
</evidence>
<dbReference type="PaxDb" id="55529-EKX55486"/>
<name>L1K3U3_GUITC</name>